<dbReference type="Proteomes" id="UP000027120">
    <property type="component" value="Unassembled WGS sequence"/>
</dbReference>
<name>A0A067EN37_CITSI</name>
<feature type="compositionally biased region" description="Polar residues" evidence="1">
    <location>
        <begin position="95"/>
        <end position="111"/>
    </location>
</feature>
<feature type="region of interest" description="Disordered" evidence="1">
    <location>
        <begin position="94"/>
        <end position="119"/>
    </location>
</feature>
<accession>A0A067EN37</accession>
<dbReference type="PaxDb" id="2711-XP_006465240.1"/>
<evidence type="ECO:0000256" key="1">
    <source>
        <dbReference type="SAM" id="MobiDB-lite"/>
    </source>
</evidence>
<dbReference type="EMBL" id="KK785036">
    <property type="protein sequence ID" value="KDO52336.1"/>
    <property type="molecule type" value="Genomic_DNA"/>
</dbReference>
<protein>
    <submittedName>
        <fullName evidence="2">Uncharacterized protein</fullName>
    </submittedName>
</protein>
<dbReference type="PANTHER" id="PTHR33132:SF148">
    <property type="entry name" value="SERINE-RICH PROTEIN-RELATED"/>
    <property type="match status" value="1"/>
</dbReference>
<dbReference type="STRING" id="2711.A0A067EN37"/>
<gene>
    <name evidence="2" type="ORF">CISIN_1g033443mg</name>
</gene>
<sequence length="119" mass="13265">MATKNSSSSSSTARTCLCSPSTHPGSFRCGLHRGGYRKVSATKSTAAHINKMDPKNNNEKKMMMLNTASKTNLIKAFLMQIIKPASHDLQRRRNFQPNKPTRFCQTNCPQNNDHRVAVS</sequence>
<organism evidence="2 3">
    <name type="scientific">Citrus sinensis</name>
    <name type="common">Sweet orange</name>
    <name type="synonym">Citrus aurantium var. sinensis</name>
    <dbReference type="NCBI Taxonomy" id="2711"/>
    <lineage>
        <taxon>Eukaryota</taxon>
        <taxon>Viridiplantae</taxon>
        <taxon>Streptophyta</taxon>
        <taxon>Embryophyta</taxon>
        <taxon>Tracheophyta</taxon>
        <taxon>Spermatophyta</taxon>
        <taxon>Magnoliopsida</taxon>
        <taxon>eudicotyledons</taxon>
        <taxon>Gunneridae</taxon>
        <taxon>Pentapetalae</taxon>
        <taxon>rosids</taxon>
        <taxon>malvids</taxon>
        <taxon>Sapindales</taxon>
        <taxon>Rutaceae</taxon>
        <taxon>Aurantioideae</taxon>
        <taxon>Citrus</taxon>
    </lineage>
</organism>
<keyword evidence="3" id="KW-1185">Reference proteome</keyword>
<evidence type="ECO:0000313" key="2">
    <source>
        <dbReference type="EMBL" id="KDO52336.1"/>
    </source>
</evidence>
<evidence type="ECO:0000313" key="3">
    <source>
        <dbReference type="Proteomes" id="UP000027120"/>
    </source>
</evidence>
<dbReference type="eggNOG" id="ENOG502S9HC">
    <property type="taxonomic scope" value="Eukaryota"/>
</dbReference>
<feature type="compositionally biased region" description="Low complexity" evidence="1">
    <location>
        <begin position="1"/>
        <end position="11"/>
    </location>
</feature>
<reference evidence="2 3" key="1">
    <citation type="submission" date="2014-04" db="EMBL/GenBank/DDBJ databases">
        <authorList>
            <consortium name="International Citrus Genome Consortium"/>
            <person name="Gmitter F."/>
            <person name="Chen C."/>
            <person name="Farmerie W."/>
            <person name="Harkins T."/>
            <person name="Desany B."/>
            <person name="Mohiuddin M."/>
            <person name="Kodira C."/>
            <person name="Borodovsky M."/>
            <person name="Lomsadze A."/>
            <person name="Burns P."/>
            <person name="Jenkins J."/>
            <person name="Prochnik S."/>
            <person name="Shu S."/>
            <person name="Chapman J."/>
            <person name="Pitluck S."/>
            <person name="Schmutz J."/>
            <person name="Rokhsar D."/>
        </authorList>
    </citation>
    <scope>NUCLEOTIDE SEQUENCE</scope>
</reference>
<proteinExistence type="predicted"/>
<dbReference type="AlphaFoldDB" id="A0A067EN37"/>
<feature type="compositionally biased region" description="Polar residues" evidence="1">
    <location>
        <begin position="12"/>
        <end position="23"/>
    </location>
</feature>
<feature type="region of interest" description="Disordered" evidence="1">
    <location>
        <begin position="1"/>
        <end position="23"/>
    </location>
</feature>
<dbReference type="PANTHER" id="PTHR33132">
    <property type="entry name" value="OSJNBB0118P14.9 PROTEIN"/>
    <property type="match status" value="1"/>
</dbReference>